<proteinExistence type="predicted"/>
<comment type="caution">
    <text evidence="1">The sequence shown here is derived from an EMBL/GenBank/DDBJ whole genome shotgun (WGS) entry which is preliminary data.</text>
</comment>
<evidence type="ECO:0000313" key="1">
    <source>
        <dbReference type="EMBL" id="KAK8481202.1"/>
    </source>
</evidence>
<gene>
    <name evidence="1" type="ORF">V6N11_037821</name>
</gene>
<name>A0ABR1ZKS9_9ROSI</name>
<keyword evidence="2" id="KW-1185">Reference proteome</keyword>
<sequence>MYDERGACLEPGGHTGVEWRLSDLTSRMGSGFNVVRGCQLGRCVESLDGAEPNGRRSVLGDGPDAPKIRSRCDMWRAGSAFQAREGSRGVVASGLVGVFSSRGS</sequence>
<dbReference type="Proteomes" id="UP001396334">
    <property type="component" value="Unassembled WGS sequence"/>
</dbReference>
<evidence type="ECO:0000313" key="2">
    <source>
        <dbReference type="Proteomes" id="UP001396334"/>
    </source>
</evidence>
<accession>A0ABR1ZKS9</accession>
<reference evidence="1 2" key="1">
    <citation type="journal article" date="2024" name="G3 (Bethesda)">
        <title>Genome assembly of Hibiscus sabdariffa L. provides insights into metabolisms of medicinal natural products.</title>
        <authorList>
            <person name="Kim T."/>
        </authorList>
    </citation>
    <scope>NUCLEOTIDE SEQUENCE [LARGE SCALE GENOMIC DNA]</scope>
    <source>
        <strain evidence="1">TK-2024</strain>
        <tissue evidence="1">Old leaves</tissue>
    </source>
</reference>
<organism evidence="1 2">
    <name type="scientific">Hibiscus sabdariffa</name>
    <name type="common">roselle</name>
    <dbReference type="NCBI Taxonomy" id="183260"/>
    <lineage>
        <taxon>Eukaryota</taxon>
        <taxon>Viridiplantae</taxon>
        <taxon>Streptophyta</taxon>
        <taxon>Embryophyta</taxon>
        <taxon>Tracheophyta</taxon>
        <taxon>Spermatophyta</taxon>
        <taxon>Magnoliopsida</taxon>
        <taxon>eudicotyledons</taxon>
        <taxon>Gunneridae</taxon>
        <taxon>Pentapetalae</taxon>
        <taxon>rosids</taxon>
        <taxon>malvids</taxon>
        <taxon>Malvales</taxon>
        <taxon>Malvaceae</taxon>
        <taxon>Malvoideae</taxon>
        <taxon>Hibiscus</taxon>
    </lineage>
</organism>
<protein>
    <submittedName>
        <fullName evidence="1">Uncharacterized protein</fullName>
    </submittedName>
</protein>
<dbReference type="EMBL" id="JBBPBN010000938">
    <property type="protein sequence ID" value="KAK8481202.1"/>
    <property type="molecule type" value="Genomic_DNA"/>
</dbReference>